<evidence type="ECO:0000313" key="6">
    <source>
        <dbReference type="Proteomes" id="UP000717585"/>
    </source>
</evidence>
<keyword evidence="2" id="KW-0143">Chaperone</keyword>
<dbReference type="EMBL" id="JAHDYR010000064">
    <property type="protein sequence ID" value="KAG9390519.1"/>
    <property type="molecule type" value="Genomic_DNA"/>
</dbReference>
<gene>
    <name evidence="4" type="ORF">J8273_7818</name>
    <name evidence="5" type="ORF">J8273_7870</name>
</gene>
<comment type="similarity">
    <text evidence="1">Belongs to the prefoldin subunit beta family.</text>
</comment>
<dbReference type="OrthoDB" id="10250441at2759"/>
<sequence length="133" mass="14797">MNSSVLTREDESNAEVTRADQEKINLFSRLNTRLSGLKERSERLEADIDSIEQSEMVVEEMMVMDQDHVLLNVGTALVMADEDVASTYVSTEKDSLKAKHAEVVAEINKAEGEMSALKQELYGKFGSSINLDP</sequence>
<evidence type="ECO:0000313" key="4">
    <source>
        <dbReference type="EMBL" id="KAG9390467.1"/>
    </source>
</evidence>
<dbReference type="GO" id="GO:0005737">
    <property type="term" value="C:cytoplasm"/>
    <property type="evidence" value="ECO:0007669"/>
    <property type="project" value="TreeGrafter"/>
</dbReference>
<evidence type="ECO:0000256" key="2">
    <source>
        <dbReference type="ARBA" id="ARBA00023186"/>
    </source>
</evidence>
<protein>
    <submittedName>
        <fullName evidence="5">Prefoldin subunit</fullName>
    </submittedName>
</protein>
<dbReference type="GO" id="GO:0006457">
    <property type="term" value="P:protein folding"/>
    <property type="evidence" value="ECO:0007669"/>
    <property type="project" value="InterPro"/>
</dbReference>
<dbReference type="Pfam" id="PF01920">
    <property type="entry name" value="Prefoldin_2"/>
    <property type="match status" value="1"/>
</dbReference>
<dbReference type="GO" id="GO:0016272">
    <property type="term" value="C:prefoldin complex"/>
    <property type="evidence" value="ECO:0007669"/>
    <property type="project" value="InterPro"/>
</dbReference>
<dbReference type="PANTHER" id="PTHR21100">
    <property type="entry name" value="PREFOLDIN SUBUNIT 4"/>
    <property type="match status" value="1"/>
</dbReference>
<dbReference type="Gene3D" id="1.10.287.370">
    <property type="match status" value="1"/>
</dbReference>
<keyword evidence="6" id="KW-1185">Reference proteome</keyword>
<dbReference type="InterPro" id="IPR009053">
    <property type="entry name" value="Prefoldin"/>
</dbReference>
<evidence type="ECO:0000256" key="3">
    <source>
        <dbReference type="SAM" id="Coils"/>
    </source>
</evidence>
<feature type="coiled-coil region" evidence="3">
    <location>
        <begin position="27"/>
        <end position="54"/>
    </location>
</feature>
<dbReference type="InterPro" id="IPR016661">
    <property type="entry name" value="PFDN4"/>
</dbReference>
<dbReference type="PANTHER" id="PTHR21100:SF9">
    <property type="entry name" value="PREFOLDIN SUBUNIT 4"/>
    <property type="match status" value="1"/>
</dbReference>
<dbReference type="SUPFAM" id="SSF46579">
    <property type="entry name" value="Prefoldin"/>
    <property type="match status" value="1"/>
</dbReference>
<organism evidence="5 6">
    <name type="scientific">Carpediemonas membranifera</name>
    <dbReference type="NCBI Taxonomy" id="201153"/>
    <lineage>
        <taxon>Eukaryota</taxon>
        <taxon>Metamonada</taxon>
        <taxon>Carpediemonas-like organisms</taxon>
        <taxon>Carpediemonas</taxon>
    </lineage>
</organism>
<reference evidence="5" key="1">
    <citation type="submission" date="2021-05" db="EMBL/GenBank/DDBJ databases">
        <title>A free-living protist that lacks canonical eukaryotic 1 DNA replication and segregation systems.</title>
        <authorList>
            <person name="Salas-Leiva D.E."/>
            <person name="Tromer E.C."/>
            <person name="Curtis B.A."/>
            <person name="Jerlstrom-Hultqvist J."/>
            <person name="Kolisko M."/>
            <person name="Yi Z."/>
            <person name="Salas-Leiva J.S."/>
            <person name="Gallot-Lavallee L."/>
            <person name="Kops G.J.P.L."/>
            <person name="Archibald J.M."/>
            <person name="Simpson A.G.B."/>
            <person name="Roger A.J."/>
        </authorList>
    </citation>
    <scope>NUCLEOTIDE SEQUENCE</scope>
    <source>
        <strain evidence="5">BICM</strain>
    </source>
</reference>
<keyword evidence="3" id="KW-0175">Coiled coil</keyword>
<accession>A0A8J6DXM7</accession>
<feature type="coiled-coil region" evidence="3">
    <location>
        <begin position="93"/>
        <end position="120"/>
    </location>
</feature>
<dbReference type="InterPro" id="IPR002777">
    <property type="entry name" value="PFD_beta-like"/>
</dbReference>
<dbReference type="EMBL" id="JAHDYR010000064">
    <property type="protein sequence ID" value="KAG9390467.1"/>
    <property type="molecule type" value="Genomic_DNA"/>
</dbReference>
<dbReference type="Proteomes" id="UP000717585">
    <property type="component" value="Unassembled WGS sequence"/>
</dbReference>
<evidence type="ECO:0000256" key="1">
    <source>
        <dbReference type="ARBA" id="ARBA00008045"/>
    </source>
</evidence>
<dbReference type="AlphaFoldDB" id="A0A8J6DXM7"/>
<proteinExistence type="inferred from homology"/>
<name>A0A8J6DXM7_9EUKA</name>
<comment type="caution">
    <text evidence="5">The sequence shown here is derived from an EMBL/GenBank/DDBJ whole genome shotgun (WGS) entry which is preliminary data.</text>
</comment>
<dbReference type="GO" id="GO:0051082">
    <property type="term" value="F:unfolded protein binding"/>
    <property type="evidence" value="ECO:0007669"/>
    <property type="project" value="InterPro"/>
</dbReference>
<evidence type="ECO:0000313" key="5">
    <source>
        <dbReference type="EMBL" id="KAG9390519.1"/>
    </source>
</evidence>